<dbReference type="AlphaFoldDB" id="A0A5S9QYX9"/>
<dbReference type="InterPro" id="IPR036526">
    <property type="entry name" value="C-N_Hydrolase_sf"/>
</dbReference>
<dbReference type="InterPro" id="IPR003010">
    <property type="entry name" value="C-N_Hydrolase"/>
</dbReference>
<accession>A0A5S9QYX9</accession>
<dbReference type="GO" id="GO:0050126">
    <property type="term" value="F:N-carbamoylputrescine amidase activity"/>
    <property type="evidence" value="ECO:0007669"/>
    <property type="project" value="TreeGrafter"/>
</dbReference>
<dbReference type="SUPFAM" id="SSF56317">
    <property type="entry name" value="Carbon-nitrogen hydrolase"/>
    <property type="match status" value="1"/>
</dbReference>
<dbReference type="Gene3D" id="3.60.110.10">
    <property type="entry name" value="Carbon-nitrogen hydrolase"/>
    <property type="match status" value="1"/>
</dbReference>
<gene>
    <name evidence="3" type="primary">ramA_1</name>
    <name evidence="3" type="ORF">AELLOGFF_00932</name>
</gene>
<evidence type="ECO:0000256" key="1">
    <source>
        <dbReference type="ARBA" id="ARBA00022801"/>
    </source>
</evidence>
<dbReference type="PANTHER" id="PTHR43674">
    <property type="entry name" value="NITRILASE C965.09-RELATED"/>
    <property type="match status" value="1"/>
</dbReference>
<feature type="domain" description="CN hydrolase" evidence="2">
    <location>
        <begin position="3"/>
        <end position="232"/>
    </location>
</feature>
<dbReference type="EMBL" id="CACSIP010000023">
    <property type="protein sequence ID" value="CAA0124292.1"/>
    <property type="molecule type" value="Genomic_DNA"/>
</dbReference>
<dbReference type="InterPro" id="IPR050345">
    <property type="entry name" value="Aliph_Amidase/BUP"/>
</dbReference>
<dbReference type="PANTHER" id="PTHR43674:SF2">
    <property type="entry name" value="BETA-UREIDOPROPIONASE"/>
    <property type="match status" value="1"/>
</dbReference>
<dbReference type="Pfam" id="PF00795">
    <property type="entry name" value="CN_hydrolase"/>
    <property type="match status" value="1"/>
</dbReference>
<dbReference type="EC" id="3.5.1.100" evidence="3"/>
<evidence type="ECO:0000259" key="2">
    <source>
        <dbReference type="PROSITE" id="PS50263"/>
    </source>
</evidence>
<dbReference type="PROSITE" id="PS50263">
    <property type="entry name" value="CN_HYDROLASE"/>
    <property type="match status" value="1"/>
</dbReference>
<dbReference type="Proteomes" id="UP000430146">
    <property type="component" value="Unassembled WGS sequence"/>
</dbReference>
<keyword evidence="1 3" id="KW-0378">Hydrolase</keyword>
<reference evidence="3 4" key="1">
    <citation type="submission" date="2019-11" db="EMBL/GenBank/DDBJ databases">
        <authorList>
            <person name="Holert J."/>
        </authorList>
    </citation>
    <scope>NUCLEOTIDE SEQUENCE [LARGE SCALE GENOMIC DNA]</scope>
    <source>
        <strain evidence="3">BC8_1</strain>
    </source>
</reference>
<protein>
    <submittedName>
        <fullName evidence="3">(R)-stereoselective amidase</fullName>
        <ecNumber evidence="3">3.5.1.100</ecNumber>
    </submittedName>
</protein>
<evidence type="ECO:0000313" key="3">
    <source>
        <dbReference type="EMBL" id="CAA0124292.1"/>
    </source>
</evidence>
<name>A0A5S9QYX9_MYCVN</name>
<evidence type="ECO:0000313" key="4">
    <source>
        <dbReference type="Proteomes" id="UP000430146"/>
    </source>
</evidence>
<keyword evidence="4" id="KW-1185">Reference proteome</keyword>
<dbReference type="CDD" id="cd07197">
    <property type="entry name" value="nitrilase"/>
    <property type="match status" value="1"/>
</dbReference>
<organism evidence="3 4">
    <name type="scientific">Mycolicibacterium vanbaalenii</name>
    <name type="common">Mycobacterium vanbaalenii</name>
    <dbReference type="NCBI Taxonomy" id="110539"/>
    <lineage>
        <taxon>Bacteria</taxon>
        <taxon>Bacillati</taxon>
        <taxon>Actinomycetota</taxon>
        <taxon>Actinomycetes</taxon>
        <taxon>Mycobacteriales</taxon>
        <taxon>Mycobacteriaceae</taxon>
        <taxon>Mycolicibacterium</taxon>
    </lineage>
</organism>
<dbReference type="GO" id="GO:0033388">
    <property type="term" value="P:putrescine biosynthetic process from arginine"/>
    <property type="evidence" value="ECO:0007669"/>
    <property type="project" value="TreeGrafter"/>
</dbReference>
<sequence>MELSVAVAQPRIATGAVAANVDAHAALIEQSHARLVVFPELSLTGYQLDVSPVDIASAVMEPLTSICAATGSAALVGAPVESDGRRFIATVLVDSTGPSVVYRKTYLGGDEQARFWPGPGPTAISLDGWRIGLGICRDTGIDEHISGTAQLGVDLYACGVVHHDWELAEQQCRARNIAATCRAPVAMASFAGPTGAGYLTTAGHSAIWSAKSTLIAQADYAPFQIARAVLRRKPIQEAAGDGTVNATFRVGEDAVARFPLERKR</sequence>
<proteinExistence type="predicted"/>